<dbReference type="PANTHER" id="PTHR32024">
    <property type="entry name" value="TRK SYSTEM POTASSIUM UPTAKE PROTEIN TRKG-RELATED"/>
    <property type="match status" value="1"/>
</dbReference>
<comment type="caution">
    <text evidence="9">The sequence shown here is derived from an EMBL/GenBank/DDBJ whole genome shotgun (WGS) entry which is preliminary data.</text>
</comment>
<dbReference type="RefSeq" id="WP_114642997.1">
    <property type="nucleotide sequence ID" value="NZ_JAACIO010000015.1"/>
</dbReference>
<dbReference type="EMBL" id="QUAJ01000021">
    <property type="protein sequence ID" value="REI40320.1"/>
    <property type="molecule type" value="Genomic_DNA"/>
</dbReference>
<name>A0ABX9KEX1_9FUSO</name>
<evidence type="ECO:0000256" key="5">
    <source>
        <dbReference type="ARBA" id="ARBA00022989"/>
    </source>
</evidence>
<keyword evidence="2" id="KW-0813">Transport</keyword>
<dbReference type="Proteomes" id="UP000263486">
    <property type="component" value="Unassembled WGS sequence"/>
</dbReference>
<feature type="transmembrane region" description="Helical" evidence="8">
    <location>
        <begin position="311"/>
        <end position="330"/>
    </location>
</feature>
<feature type="transmembrane region" description="Helical" evidence="8">
    <location>
        <begin position="190"/>
        <end position="209"/>
    </location>
</feature>
<dbReference type="Pfam" id="PF02386">
    <property type="entry name" value="TrkH"/>
    <property type="match status" value="1"/>
</dbReference>
<keyword evidence="3" id="KW-1003">Cell membrane</keyword>
<evidence type="ECO:0000256" key="6">
    <source>
        <dbReference type="ARBA" id="ARBA00023065"/>
    </source>
</evidence>
<feature type="transmembrane region" description="Helical" evidence="8">
    <location>
        <begin position="428"/>
        <end position="452"/>
    </location>
</feature>
<sequence>MKKISFRRILPSRILVMSFIVIILIGTFFLSLPIAVNKGHDISVLTALFTATSAVSVTGLTLVDVSKIFSPFGKAVILILIQLGGLGIMTFSTLVFTLIGKQITYQERKILKEDLNSYTIGGIIKFLKRIVLIVAGIEIIGAVLLTAGFSGTMPIKKAMIYGIFHSVSAFCNAGFSLFSDSIIGYSSSLTVTLTIAILISLGGIGFAVINSTINYCKTGKKTYNLTSKLALYISFFLTFGGTVIFFIFERSNPGTIGHMGIIDALNNSFFQSVTTRTAGFNTVPMENLRPSTLFLFLILMFIGASPGSTGGGLKTTTFGIIMFYVMVVLRNEKDLVISNRRVPWQVLHRAMAMLIISLIYIAVVVFLILMTNEMTSIKDMADAILQGSIQGTAVVHTSSLTLDKVIFEVMSAFGTVGVSQGITADLNVFGRILLTLTMLIGRVGPLTFMLAFSEKIKVRTYKYPQENVLIG</sequence>
<feature type="transmembrane region" description="Helical" evidence="8">
    <location>
        <begin position="75"/>
        <end position="99"/>
    </location>
</feature>
<gene>
    <name evidence="9" type="ORF">DYH56_11385</name>
</gene>
<comment type="subcellular location">
    <subcellularLocation>
        <location evidence="1">Cell membrane</location>
        <topology evidence="1">Multi-pass membrane protein</topology>
    </subcellularLocation>
</comment>
<keyword evidence="7 8" id="KW-0472">Membrane</keyword>
<feature type="transmembrane region" description="Helical" evidence="8">
    <location>
        <begin position="42"/>
        <end position="63"/>
    </location>
</feature>
<evidence type="ECO:0000256" key="3">
    <source>
        <dbReference type="ARBA" id="ARBA00022475"/>
    </source>
</evidence>
<reference evidence="9 10" key="1">
    <citation type="submission" date="2018-08" db="EMBL/GenBank/DDBJ databases">
        <title>Draft genome sequence of Psychrilyobacter sp. strain SD5 isolated from Black Sea water.</title>
        <authorList>
            <person name="Yadav S."/>
            <person name="Villanueva L."/>
            <person name="Damste J.S.S."/>
        </authorList>
    </citation>
    <scope>NUCLEOTIDE SEQUENCE [LARGE SCALE GENOMIC DNA]</scope>
    <source>
        <strain evidence="9 10">SD5</strain>
    </source>
</reference>
<feature type="transmembrane region" description="Helical" evidence="8">
    <location>
        <begin position="12"/>
        <end position="36"/>
    </location>
</feature>
<feature type="transmembrane region" description="Helical" evidence="8">
    <location>
        <begin position="350"/>
        <end position="370"/>
    </location>
</feature>
<dbReference type="PANTHER" id="PTHR32024:SF1">
    <property type="entry name" value="KTR SYSTEM POTASSIUM UPTAKE PROTEIN B"/>
    <property type="match status" value="1"/>
</dbReference>
<evidence type="ECO:0000256" key="1">
    <source>
        <dbReference type="ARBA" id="ARBA00004651"/>
    </source>
</evidence>
<keyword evidence="5 8" id="KW-1133">Transmembrane helix</keyword>
<evidence type="ECO:0000313" key="10">
    <source>
        <dbReference type="Proteomes" id="UP000263486"/>
    </source>
</evidence>
<evidence type="ECO:0000256" key="7">
    <source>
        <dbReference type="ARBA" id="ARBA00023136"/>
    </source>
</evidence>
<keyword evidence="4 8" id="KW-0812">Transmembrane</keyword>
<accession>A0ABX9KEX1</accession>
<keyword evidence="10" id="KW-1185">Reference proteome</keyword>
<evidence type="ECO:0000256" key="4">
    <source>
        <dbReference type="ARBA" id="ARBA00022692"/>
    </source>
</evidence>
<evidence type="ECO:0000313" key="9">
    <source>
        <dbReference type="EMBL" id="REI40320.1"/>
    </source>
</evidence>
<feature type="transmembrane region" description="Helical" evidence="8">
    <location>
        <begin position="229"/>
        <end position="248"/>
    </location>
</feature>
<organism evidence="9 10">
    <name type="scientific">Psychrilyobacter piezotolerans</name>
    <dbReference type="NCBI Taxonomy" id="2293438"/>
    <lineage>
        <taxon>Bacteria</taxon>
        <taxon>Fusobacteriati</taxon>
        <taxon>Fusobacteriota</taxon>
        <taxon>Fusobacteriia</taxon>
        <taxon>Fusobacteriales</taxon>
        <taxon>Fusobacteriaceae</taxon>
        <taxon>Psychrilyobacter</taxon>
    </lineage>
</organism>
<feature type="transmembrane region" description="Helical" evidence="8">
    <location>
        <begin position="126"/>
        <end position="146"/>
    </location>
</feature>
<keyword evidence="6" id="KW-0406">Ion transport</keyword>
<evidence type="ECO:0000256" key="8">
    <source>
        <dbReference type="SAM" id="Phobius"/>
    </source>
</evidence>
<proteinExistence type="predicted"/>
<dbReference type="InterPro" id="IPR003445">
    <property type="entry name" value="Cat_transpt"/>
</dbReference>
<protein>
    <submittedName>
        <fullName evidence="9">Potassium transporter KtrB</fullName>
    </submittedName>
</protein>
<evidence type="ECO:0000256" key="2">
    <source>
        <dbReference type="ARBA" id="ARBA00022448"/>
    </source>
</evidence>